<accession>A0A8H5EVD9</accession>
<reference evidence="2 3" key="1">
    <citation type="journal article" date="2020" name="ISME J.">
        <title>Uncovering the hidden diversity of litter-decomposition mechanisms in mushroom-forming fungi.</title>
        <authorList>
            <person name="Floudas D."/>
            <person name="Bentzer J."/>
            <person name="Ahren D."/>
            <person name="Johansson T."/>
            <person name="Persson P."/>
            <person name="Tunlid A."/>
        </authorList>
    </citation>
    <scope>NUCLEOTIDE SEQUENCE [LARGE SCALE GENOMIC DNA]</scope>
    <source>
        <strain evidence="2 3">CBS 175.51</strain>
    </source>
</reference>
<keyword evidence="3" id="KW-1185">Reference proteome</keyword>
<dbReference type="EMBL" id="JAACJK010000223">
    <property type="protein sequence ID" value="KAF5313721.1"/>
    <property type="molecule type" value="Genomic_DNA"/>
</dbReference>
<dbReference type="AlphaFoldDB" id="A0A8H5EVD9"/>
<feature type="region of interest" description="Disordered" evidence="1">
    <location>
        <begin position="129"/>
        <end position="151"/>
    </location>
</feature>
<name>A0A8H5EVD9_9AGAR</name>
<dbReference type="Proteomes" id="UP000541558">
    <property type="component" value="Unassembled WGS sequence"/>
</dbReference>
<evidence type="ECO:0000313" key="2">
    <source>
        <dbReference type="EMBL" id="KAF5313721.1"/>
    </source>
</evidence>
<comment type="caution">
    <text evidence="2">The sequence shown here is derived from an EMBL/GenBank/DDBJ whole genome shotgun (WGS) entry which is preliminary data.</text>
</comment>
<sequence>MRSSSLFTPTPASTFTLIGVRHRSTALYPPCVGLEVGLREIFVEKLGNETTREGWREFELWGVMRSEERVREFSRPRRTTLDTIQGIDVPFDRRPLLEHSRTRAPAVRVAPSMVVPLLLLFYRRSPPSNHLPSNDSPSPSTPAPPSTQTLPRYSFSAASASAAGRHRPAFSWERDCGKGSEWDDGKWDGVGRGVFGYLPVGVGRIKWVAGGEV</sequence>
<evidence type="ECO:0000256" key="1">
    <source>
        <dbReference type="SAM" id="MobiDB-lite"/>
    </source>
</evidence>
<evidence type="ECO:0000313" key="3">
    <source>
        <dbReference type="Proteomes" id="UP000541558"/>
    </source>
</evidence>
<proteinExistence type="predicted"/>
<protein>
    <submittedName>
        <fullName evidence="2">Uncharacterized protein</fullName>
    </submittedName>
</protein>
<dbReference type="OrthoDB" id="10645093at2759"/>
<organism evidence="2 3">
    <name type="scientific">Ephemerocybe angulata</name>
    <dbReference type="NCBI Taxonomy" id="980116"/>
    <lineage>
        <taxon>Eukaryota</taxon>
        <taxon>Fungi</taxon>
        <taxon>Dikarya</taxon>
        <taxon>Basidiomycota</taxon>
        <taxon>Agaricomycotina</taxon>
        <taxon>Agaricomycetes</taxon>
        <taxon>Agaricomycetidae</taxon>
        <taxon>Agaricales</taxon>
        <taxon>Agaricineae</taxon>
        <taxon>Psathyrellaceae</taxon>
        <taxon>Ephemerocybe</taxon>
    </lineage>
</organism>
<gene>
    <name evidence="2" type="ORF">D9611_010077</name>
</gene>